<feature type="region of interest" description="Disordered" evidence="1">
    <location>
        <begin position="1"/>
        <end position="22"/>
    </location>
</feature>
<dbReference type="OrthoDB" id="2874598at2759"/>
<evidence type="ECO:0000313" key="3">
    <source>
        <dbReference type="EMBL" id="ROW02669.1"/>
    </source>
</evidence>
<dbReference type="AlphaFoldDB" id="A0A423WH13"/>
<keyword evidence="4" id="KW-1185">Reference proteome</keyword>
<comment type="caution">
    <text evidence="3">The sequence shown here is derived from an EMBL/GenBank/DDBJ whole genome shotgun (WGS) entry which is preliminary data.</text>
</comment>
<sequence>MFNKSSKSSKGKNANGEKPRNSSRGMAWQIPVFFGVIFALSVAELVFTIDTFVYLEKTDKWWSTTEKARMAFLIFSSARSILLSATYVAVNFIPMKNIMSTLHVIFLVFSTIFWVVSGVLIHQMWGYMECANAGLPSSLSEFSSQVESGMSLCHEIKTIEIIAWCIAGVSILATIPVVKEWMDRRKAKRQAKTQEVREKIGSHV</sequence>
<feature type="transmembrane region" description="Helical" evidence="2">
    <location>
        <begin position="161"/>
        <end position="178"/>
    </location>
</feature>
<evidence type="ECO:0000256" key="1">
    <source>
        <dbReference type="SAM" id="MobiDB-lite"/>
    </source>
</evidence>
<evidence type="ECO:0000256" key="2">
    <source>
        <dbReference type="SAM" id="Phobius"/>
    </source>
</evidence>
<dbReference type="Proteomes" id="UP000284375">
    <property type="component" value="Unassembled WGS sequence"/>
</dbReference>
<feature type="transmembrane region" description="Helical" evidence="2">
    <location>
        <begin position="69"/>
        <end position="90"/>
    </location>
</feature>
<reference evidence="3 4" key="1">
    <citation type="submission" date="2015-09" db="EMBL/GenBank/DDBJ databases">
        <title>Host preference determinants of Valsa canker pathogens revealed by comparative genomics.</title>
        <authorList>
            <person name="Yin Z."/>
            <person name="Huang L."/>
        </authorList>
    </citation>
    <scope>NUCLEOTIDE SEQUENCE [LARGE SCALE GENOMIC DNA]</scope>
    <source>
        <strain evidence="3 4">YSFL</strain>
    </source>
</reference>
<name>A0A423WH13_CYTCH</name>
<feature type="transmembrane region" description="Helical" evidence="2">
    <location>
        <begin position="102"/>
        <end position="125"/>
    </location>
</feature>
<dbReference type="EMBL" id="LJZO01000004">
    <property type="protein sequence ID" value="ROW02669.1"/>
    <property type="molecule type" value="Genomic_DNA"/>
</dbReference>
<protein>
    <submittedName>
        <fullName evidence="3">Uncharacterized protein</fullName>
    </submittedName>
</protein>
<evidence type="ECO:0000313" key="4">
    <source>
        <dbReference type="Proteomes" id="UP000284375"/>
    </source>
</evidence>
<gene>
    <name evidence="3" type="ORF">VSDG_01856</name>
</gene>
<proteinExistence type="predicted"/>
<keyword evidence="2" id="KW-0812">Transmembrane</keyword>
<feature type="transmembrane region" description="Helical" evidence="2">
    <location>
        <begin position="28"/>
        <end position="49"/>
    </location>
</feature>
<organism evidence="3 4">
    <name type="scientific">Cytospora chrysosperma</name>
    <name type="common">Cytospora canker fungus</name>
    <name type="synonym">Sphaeria chrysosperma</name>
    <dbReference type="NCBI Taxonomy" id="252740"/>
    <lineage>
        <taxon>Eukaryota</taxon>
        <taxon>Fungi</taxon>
        <taxon>Dikarya</taxon>
        <taxon>Ascomycota</taxon>
        <taxon>Pezizomycotina</taxon>
        <taxon>Sordariomycetes</taxon>
        <taxon>Sordariomycetidae</taxon>
        <taxon>Diaporthales</taxon>
        <taxon>Cytosporaceae</taxon>
        <taxon>Cytospora</taxon>
    </lineage>
</organism>
<keyword evidence="2" id="KW-1133">Transmembrane helix</keyword>
<feature type="compositionally biased region" description="Low complexity" evidence="1">
    <location>
        <begin position="1"/>
        <end position="12"/>
    </location>
</feature>
<keyword evidence="2" id="KW-0472">Membrane</keyword>
<accession>A0A423WH13</accession>